<dbReference type="InterPro" id="IPR050708">
    <property type="entry name" value="T6SS_VgrG/RHS"/>
</dbReference>
<evidence type="ECO:0000256" key="2">
    <source>
        <dbReference type="SAM" id="MobiDB-lite"/>
    </source>
</evidence>
<dbReference type="Pfam" id="PF05593">
    <property type="entry name" value="RHS_repeat"/>
    <property type="match status" value="2"/>
</dbReference>
<gene>
    <name evidence="5" type="ORF">SOCEGT47_072880</name>
</gene>
<dbReference type="OrthoDB" id="5458729at2"/>
<dbReference type="AlphaFoldDB" id="A0A4P2QBM2"/>
<evidence type="ECO:0000256" key="3">
    <source>
        <dbReference type="SAM" id="Phobius"/>
    </source>
</evidence>
<dbReference type="EMBL" id="CP012670">
    <property type="protein sequence ID" value="AUX26718.1"/>
    <property type="molecule type" value="Genomic_DNA"/>
</dbReference>
<name>A0A4P2QBM2_SORCE</name>
<dbReference type="RefSeq" id="WP_129354504.1">
    <property type="nucleotide sequence ID" value="NZ_CP012670.1"/>
</dbReference>
<dbReference type="PANTHER" id="PTHR32305:SF15">
    <property type="entry name" value="PROTEIN RHSA-RELATED"/>
    <property type="match status" value="1"/>
</dbReference>
<dbReference type="Gene3D" id="2.180.10.10">
    <property type="entry name" value="RHS repeat-associated core"/>
    <property type="match status" value="2"/>
</dbReference>
<evidence type="ECO:0000313" key="5">
    <source>
        <dbReference type="EMBL" id="AUX26718.1"/>
    </source>
</evidence>
<dbReference type="NCBIfam" id="TIGR01643">
    <property type="entry name" value="YD_repeat_2x"/>
    <property type="match status" value="3"/>
</dbReference>
<dbReference type="Proteomes" id="UP000295781">
    <property type="component" value="Chromosome"/>
</dbReference>
<reference evidence="5 6" key="1">
    <citation type="submission" date="2015-09" db="EMBL/GenBank/DDBJ databases">
        <title>Sorangium comparison.</title>
        <authorList>
            <person name="Zaburannyi N."/>
            <person name="Bunk B."/>
            <person name="Overmann J."/>
            <person name="Mueller R."/>
        </authorList>
    </citation>
    <scope>NUCLEOTIDE SEQUENCE [LARGE SCALE GENOMIC DNA]</scope>
    <source>
        <strain evidence="5 6">So ceGT47</strain>
    </source>
</reference>
<dbReference type="PANTHER" id="PTHR32305">
    <property type="match status" value="1"/>
</dbReference>
<dbReference type="InterPro" id="IPR022385">
    <property type="entry name" value="Rhs_assc_core"/>
</dbReference>
<dbReference type="InterPro" id="IPR006530">
    <property type="entry name" value="YD"/>
</dbReference>
<proteinExistence type="predicted"/>
<evidence type="ECO:0000313" key="6">
    <source>
        <dbReference type="Proteomes" id="UP000295781"/>
    </source>
</evidence>
<evidence type="ECO:0000259" key="4">
    <source>
        <dbReference type="Pfam" id="PF25023"/>
    </source>
</evidence>
<feature type="region of interest" description="Disordered" evidence="2">
    <location>
        <begin position="54"/>
        <end position="76"/>
    </location>
</feature>
<feature type="domain" description="Teneurin-like YD-shell" evidence="4">
    <location>
        <begin position="404"/>
        <end position="640"/>
    </location>
</feature>
<keyword evidence="1" id="KW-0677">Repeat</keyword>
<dbReference type="InterPro" id="IPR031325">
    <property type="entry name" value="RHS_repeat"/>
</dbReference>
<feature type="transmembrane region" description="Helical" evidence="3">
    <location>
        <begin position="695"/>
        <end position="719"/>
    </location>
</feature>
<sequence length="920" mass="100012">MFRVRHEHAQALRPALDGALPDRILQGLRQEGLQAEREPGSGAIVATDARGSRTRLSFSSDGSPREATLPSGARFGFEGGSDGRLSAVTFPSGERVDLGYDERGDITSLTRPGLLAYTLGYDEERRLSRVTYPDGSSTLLHHGPAGLERVVDRTGAATTYSRDDAGGRHTVTDTLGRATTFFTGARGRLDRILFPDGSEQHIERSEEGHPLGVRRRDGQRVAYERDETGRVAALRWPDGERTEVGLVEKDGAVVTLKNATGTLILTFAEDGTLRSEQTPAGALEYGHDEEGRLTELRTPWGDRITYRYDVDGRLEAVRDWDGKEIRFGYTPDGAISSIDYGGEVRELREYARLGAMARATVVDGQGYTLSEQTYDYDICERLVGMTDAWGAHAGDVERRRFVVDAEGHLLAEIDPATERVLAEYDYDAKGNLTLDDGRRVHVGVMDEPISYDGREIGYDGCGNMLRSPAPTGGERLCSFGGDGRLREVVTGDRRVRFTYDALGRRVSKAVGHSLWRYGWAGCQLLWEEHIPHPGATPVRRDYLYHPDGITPLAFREGGKTYWMQTDPRRAVIRVFDGSGNVVWRARYESFGRARVAVGLVRQPLRLAGQYEDEETGLHYNVARYYCPWLKSYLSLDPSWSHAGATNYAFARNDPWNKADATGGLAFLAVVGIIALGAVIGAAVGAVAAYFGHGDILAAALGGAVEGAFAAAGTLAGMAIGQPILGALAGDFIGATLGSALEQWMTTGDVCWTCALRAGATSVIVSLITAGLGKIPGVKQVFSAALDQVRKLITAHVPASWIAKIAARNSPVPIPDNAAINAQAKGGYLQIRYTWSDGTYRFESRWHTRTPGAPAGQGNTWVVTRTTPGTPTGQKKVQHVLTGENEWTPTHVWQAAVKANQDGTATEAQKDLLKRGHWPAP</sequence>
<keyword evidence="3" id="KW-0472">Membrane</keyword>
<accession>A0A4P2QBM2</accession>
<dbReference type="NCBIfam" id="TIGR03696">
    <property type="entry name" value="Rhs_assc_core"/>
    <property type="match status" value="1"/>
</dbReference>
<organism evidence="5 6">
    <name type="scientific">Sorangium cellulosum</name>
    <name type="common">Polyangium cellulosum</name>
    <dbReference type="NCBI Taxonomy" id="56"/>
    <lineage>
        <taxon>Bacteria</taxon>
        <taxon>Pseudomonadati</taxon>
        <taxon>Myxococcota</taxon>
        <taxon>Polyangia</taxon>
        <taxon>Polyangiales</taxon>
        <taxon>Polyangiaceae</taxon>
        <taxon>Sorangium</taxon>
    </lineage>
</organism>
<dbReference type="Pfam" id="PF25023">
    <property type="entry name" value="TEN_YD-shell"/>
    <property type="match status" value="1"/>
</dbReference>
<protein>
    <recommendedName>
        <fullName evidence="4">Teneurin-like YD-shell domain-containing protein</fullName>
    </recommendedName>
</protein>
<keyword evidence="3" id="KW-1133">Transmembrane helix</keyword>
<keyword evidence="3" id="KW-0812">Transmembrane</keyword>
<dbReference type="InterPro" id="IPR056823">
    <property type="entry name" value="TEN-like_YD-shell"/>
</dbReference>
<evidence type="ECO:0000256" key="1">
    <source>
        <dbReference type="ARBA" id="ARBA00022737"/>
    </source>
</evidence>
<feature type="transmembrane region" description="Helical" evidence="3">
    <location>
        <begin position="664"/>
        <end position="689"/>
    </location>
</feature>